<accession>A0A7Z2ZJV5</accession>
<evidence type="ECO:0000256" key="2">
    <source>
        <dbReference type="ARBA" id="ARBA00023295"/>
    </source>
</evidence>
<feature type="domain" description="Glycoside hydrolase family 42 N-terminal" evidence="3">
    <location>
        <begin position="15"/>
        <end position="201"/>
    </location>
</feature>
<dbReference type="PANTHER" id="PTHR36447:SF1">
    <property type="entry name" value="BETA-GALACTOSIDASE GANA"/>
    <property type="match status" value="1"/>
</dbReference>
<organism evidence="4 5">
    <name type="scientific">Cohnella herbarum</name>
    <dbReference type="NCBI Taxonomy" id="2728023"/>
    <lineage>
        <taxon>Bacteria</taxon>
        <taxon>Bacillati</taxon>
        <taxon>Bacillota</taxon>
        <taxon>Bacilli</taxon>
        <taxon>Bacillales</taxon>
        <taxon>Paenibacillaceae</taxon>
        <taxon>Cohnella</taxon>
    </lineage>
</organism>
<dbReference type="InterPro" id="IPR017853">
    <property type="entry name" value="GH"/>
</dbReference>
<dbReference type="PANTHER" id="PTHR36447">
    <property type="entry name" value="BETA-GALACTOSIDASE GANA"/>
    <property type="match status" value="1"/>
</dbReference>
<dbReference type="SUPFAM" id="SSF51445">
    <property type="entry name" value="(Trans)glycosidases"/>
    <property type="match status" value="1"/>
</dbReference>
<dbReference type="InterPro" id="IPR013529">
    <property type="entry name" value="Glyco_hydro_42_N"/>
</dbReference>
<proteinExistence type="predicted"/>
<sequence length="204" mass="24180">MKNKKRRTRVMYGADYNPEQWPIEIIERDMVLMKEIGVNAVTLNVFGWGMIQPSEDTYDFAKLDYVFDSLERNGIDVVLATPTAAPPSWMFGKNPTMLKVNENGQRVAHWSRQAYCPNHPLYRKEIRKIARTLAEQYGNRSNLMMWHVNNECILHCYCDYCAEAFRTWLRNKYGTLERLNECWQLRQWSLFKSDWDQIMPPLGE</sequence>
<keyword evidence="2" id="KW-0326">Glycosidase</keyword>
<reference evidence="4 5" key="1">
    <citation type="submission" date="2020-04" db="EMBL/GenBank/DDBJ databases">
        <title>Genome sequencing of novel species.</title>
        <authorList>
            <person name="Heo J."/>
            <person name="Kim S.-J."/>
            <person name="Kim J.-S."/>
            <person name="Hong S.-B."/>
            <person name="Kwon S.-W."/>
        </authorList>
    </citation>
    <scope>NUCLEOTIDE SEQUENCE [LARGE SCALE GENOMIC DNA]</scope>
    <source>
        <strain evidence="4 5">MFER-1</strain>
    </source>
</reference>
<dbReference type="AlphaFoldDB" id="A0A7Z2ZJV5"/>
<evidence type="ECO:0000259" key="3">
    <source>
        <dbReference type="Pfam" id="PF02449"/>
    </source>
</evidence>
<dbReference type="KEGG" id="cheb:HH215_02590"/>
<dbReference type="GO" id="GO:0005975">
    <property type="term" value="P:carbohydrate metabolic process"/>
    <property type="evidence" value="ECO:0007669"/>
    <property type="project" value="InterPro"/>
</dbReference>
<dbReference type="Gene3D" id="3.20.20.80">
    <property type="entry name" value="Glycosidases"/>
    <property type="match status" value="1"/>
</dbReference>
<keyword evidence="1 4" id="KW-0378">Hydrolase</keyword>
<dbReference type="InterPro" id="IPR003476">
    <property type="entry name" value="Glyco_hydro_42"/>
</dbReference>
<dbReference type="Pfam" id="PF02449">
    <property type="entry name" value="Glyco_hydro_42"/>
    <property type="match status" value="1"/>
</dbReference>
<evidence type="ECO:0000313" key="5">
    <source>
        <dbReference type="Proteomes" id="UP000502248"/>
    </source>
</evidence>
<dbReference type="GO" id="GO:0009341">
    <property type="term" value="C:beta-galactosidase complex"/>
    <property type="evidence" value="ECO:0007669"/>
    <property type="project" value="InterPro"/>
</dbReference>
<dbReference type="RefSeq" id="WP_169278478.1">
    <property type="nucleotide sequence ID" value="NZ_CP051680.1"/>
</dbReference>
<gene>
    <name evidence="4" type="ORF">HH215_02590</name>
</gene>
<name>A0A7Z2ZJV5_9BACL</name>
<protein>
    <submittedName>
        <fullName evidence="4">Cellulase family glycosylhydrolase</fullName>
    </submittedName>
</protein>
<dbReference type="GO" id="GO:0004565">
    <property type="term" value="F:beta-galactosidase activity"/>
    <property type="evidence" value="ECO:0007669"/>
    <property type="project" value="InterPro"/>
</dbReference>
<dbReference type="EMBL" id="CP051680">
    <property type="protein sequence ID" value="QJD82175.1"/>
    <property type="molecule type" value="Genomic_DNA"/>
</dbReference>
<evidence type="ECO:0000313" key="4">
    <source>
        <dbReference type="EMBL" id="QJD82175.1"/>
    </source>
</evidence>
<evidence type="ECO:0000256" key="1">
    <source>
        <dbReference type="ARBA" id="ARBA00022801"/>
    </source>
</evidence>
<keyword evidence="5" id="KW-1185">Reference proteome</keyword>
<dbReference type="Proteomes" id="UP000502248">
    <property type="component" value="Chromosome"/>
</dbReference>